<evidence type="ECO:0000313" key="2">
    <source>
        <dbReference type="EMBL" id="QPL19991.1"/>
    </source>
</evidence>
<feature type="compositionally biased region" description="Basic and acidic residues" evidence="1">
    <location>
        <begin position="33"/>
        <end position="44"/>
    </location>
</feature>
<accession>A0A7T0MBN1</accession>
<sequence>MVRNFATTKKIPSAEDKQNRVKNRMSKVIEVIKNKEKSSKDKVQKINNYPLR</sequence>
<proteinExistence type="predicted"/>
<keyword evidence="2" id="KW-0614">Plasmid</keyword>
<reference evidence="2" key="2">
    <citation type="submission" date="2020-08" db="EMBL/GenBank/DDBJ databases">
        <authorList>
            <person name="Hung W.-C."/>
        </authorList>
    </citation>
    <scope>NUCLEOTIDE SEQUENCE</scope>
    <source>
        <strain evidence="2">N48</strain>
        <plasmid evidence="2">pEflis48</plasmid>
    </source>
</reference>
<dbReference type="EMBL" id="MT877066">
    <property type="protein sequence ID" value="QPL19991.1"/>
    <property type="molecule type" value="Genomic_DNA"/>
</dbReference>
<feature type="region of interest" description="Disordered" evidence="1">
    <location>
        <begin position="33"/>
        <end position="52"/>
    </location>
</feature>
<evidence type="ECO:0000256" key="1">
    <source>
        <dbReference type="SAM" id="MobiDB-lite"/>
    </source>
</evidence>
<dbReference type="AlphaFoldDB" id="A0A7T0MBN1"/>
<reference evidence="2" key="1">
    <citation type="journal article" date="2020" name="Microorganisms">
        <title>A Possible Role of Insertion Sequence IS1216V in Dissemination of Multidrug-Resistant Elements MESPM1 and MES6272-2 between Enterococcus and ST59 Staphylococcus aureus.</title>
        <authorList>
            <person name="Lin Y.T."/>
            <person name="Tseng S.P."/>
            <person name="Hung W.W."/>
            <person name="Chang C.C."/>
            <person name="Chen Y.H."/>
            <person name="Jao Y.T."/>
            <person name="Chen Y.H."/>
            <person name="Teng L.J."/>
            <person name="Hung W.C."/>
        </authorList>
    </citation>
    <scope>NUCLEOTIDE SEQUENCE</scope>
    <source>
        <strain evidence="2">N48</strain>
    </source>
</reference>
<organism evidence="2">
    <name type="scientific">Enterococcus faecalis</name>
    <name type="common">Streptococcus faecalis</name>
    <dbReference type="NCBI Taxonomy" id="1351"/>
    <lineage>
        <taxon>Bacteria</taxon>
        <taxon>Bacillati</taxon>
        <taxon>Bacillota</taxon>
        <taxon>Bacilli</taxon>
        <taxon>Lactobacillales</taxon>
        <taxon>Enterococcaceae</taxon>
        <taxon>Enterococcus</taxon>
    </lineage>
</organism>
<name>A0A7T0MBN1_ENTFL</name>
<protein>
    <submittedName>
        <fullName evidence="2">Uncharacterized protein</fullName>
    </submittedName>
</protein>
<geneLocation type="plasmid" evidence="2">
    <name>pEflis48</name>
</geneLocation>
<feature type="region of interest" description="Disordered" evidence="1">
    <location>
        <begin position="1"/>
        <end position="20"/>
    </location>
</feature>